<evidence type="ECO:0000256" key="1">
    <source>
        <dbReference type="SAM" id="MobiDB-lite"/>
    </source>
</evidence>
<evidence type="ECO:0008006" key="4">
    <source>
        <dbReference type="Google" id="ProtNLM"/>
    </source>
</evidence>
<dbReference type="InParanoid" id="A0A409YL11"/>
<feature type="non-terminal residue" evidence="2">
    <location>
        <position position="472"/>
    </location>
</feature>
<name>A0A409YL11_9AGAR</name>
<dbReference type="AlphaFoldDB" id="A0A409YL11"/>
<reference evidence="2 3" key="1">
    <citation type="journal article" date="2018" name="Evol. Lett.">
        <title>Horizontal gene cluster transfer increased hallucinogenic mushroom diversity.</title>
        <authorList>
            <person name="Reynolds H.T."/>
            <person name="Vijayakumar V."/>
            <person name="Gluck-Thaler E."/>
            <person name="Korotkin H.B."/>
            <person name="Matheny P.B."/>
            <person name="Slot J.C."/>
        </authorList>
    </citation>
    <scope>NUCLEOTIDE SEQUENCE [LARGE SCALE GENOMIC DNA]</scope>
    <source>
        <strain evidence="2 3">2629</strain>
    </source>
</reference>
<keyword evidence="3" id="KW-1185">Reference proteome</keyword>
<comment type="caution">
    <text evidence="2">The sequence shown here is derived from an EMBL/GenBank/DDBJ whole genome shotgun (WGS) entry which is preliminary data.</text>
</comment>
<sequence length="472" mass="51887">MHSHPSQLPPPSPSPIPPTPTYTSPTPTPPTTITSLPSEILTQIFDAASDEDIIFQPGLCTSLAESVWYKSKLFSTNINEGGSRGDGRERWSGEWRLRSPQEAMNMIQRRAGVTKLSIILTCKQWNTTGAQFLYRCLHFSSPHKMVSLARHLTATLQSSPTSTITRTHGWWTRRIHIARYTTPSTSITVSEMEHALITIINHCPNLDILVAERPLGSAFGPVISTIATVSTLRTLHCAIPGEALKKILLAFASLPNLTNAFVDFSTPVNSTQEIAYLGASNISLKMAELEQLQLRGYMAEFIDIASGWEMPKLRAVTMDGGTVRDRESVGDVVAFLETHGQGLVFLDMNFEQGVDVARVLEVCAGLRTFCFNVDWRLATQPQVQAQMGMPMGGYGGYATISTLTKMPHRSITTIGLHGLTHAFGVGVVGSTQHLHPLTSRLIVESNERNIASLTKRNFEVLERVRVLGRGLL</sequence>
<dbReference type="EMBL" id="NHTK01001027">
    <property type="protein sequence ID" value="PPR03726.1"/>
    <property type="molecule type" value="Genomic_DNA"/>
</dbReference>
<organism evidence="2 3">
    <name type="scientific">Panaeolus cyanescens</name>
    <dbReference type="NCBI Taxonomy" id="181874"/>
    <lineage>
        <taxon>Eukaryota</taxon>
        <taxon>Fungi</taxon>
        <taxon>Dikarya</taxon>
        <taxon>Basidiomycota</taxon>
        <taxon>Agaricomycotina</taxon>
        <taxon>Agaricomycetes</taxon>
        <taxon>Agaricomycetidae</taxon>
        <taxon>Agaricales</taxon>
        <taxon>Agaricineae</taxon>
        <taxon>Galeropsidaceae</taxon>
        <taxon>Panaeolus</taxon>
    </lineage>
</organism>
<evidence type="ECO:0000313" key="2">
    <source>
        <dbReference type="EMBL" id="PPR03726.1"/>
    </source>
</evidence>
<dbReference type="Proteomes" id="UP000284842">
    <property type="component" value="Unassembled WGS sequence"/>
</dbReference>
<accession>A0A409YL11</accession>
<dbReference type="OrthoDB" id="5345779at2759"/>
<protein>
    <recommendedName>
        <fullName evidence="4">F-box domain-containing protein</fullName>
    </recommendedName>
</protein>
<feature type="compositionally biased region" description="Pro residues" evidence="1">
    <location>
        <begin position="7"/>
        <end position="30"/>
    </location>
</feature>
<feature type="region of interest" description="Disordered" evidence="1">
    <location>
        <begin position="1"/>
        <end position="34"/>
    </location>
</feature>
<evidence type="ECO:0000313" key="3">
    <source>
        <dbReference type="Proteomes" id="UP000284842"/>
    </source>
</evidence>
<proteinExistence type="predicted"/>
<gene>
    <name evidence="2" type="ORF">CVT24_007374</name>
</gene>